<dbReference type="RefSeq" id="WP_167515870.1">
    <property type="nucleotide sequence ID" value="NZ_JBEYRR010000001.1"/>
</dbReference>
<evidence type="ECO:0000313" key="2">
    <source>
        <dbReference type="Proteomes" id="UP001553843"/>
    </source>
</evidence>
<keyword evidence="2" id="KW-1185">Reference proteome</keyword>
<reference evidence="1 2" key="1">
    <citation type="submission" date="2024-06" db="EMBL/GenBank/DDBJ databases">
        <title>The Natural Products Discovery Center: Release of the First 8490 Sequenced Strains for Exploring Actinobacteria Biosynthetic Diversity.</title>
        <authorList>
            <person name="Kalkreuter E."/>
            <person name="Kautsar S.A."/>
            <person name="Yang D."/>
            <person name="Bader C.D."/>
            <person name="Teijaro C.N."/>
            <person name="Fluegel L."/>
            <person name="Davis C.M."/>
            <person name="Simpson J.R."/>
            <person name="Lauterbach L."/>
            <person name="Steele A.D."/>
            <person name="Gui C."/>
            <person name="Meng S."/>
            <person name="Li G."/>
            <person name="Viehrig K."/>
            <person name="Ye F."/>
            <person name="Su P."/>
            <person name="Kiefer A.F."/>
            <person name="Nichols A."/>
            <person name="Cepeda A.J."/>
            <person name="Yan W."/>
            <person name="Fan B."/>
            <person name="Jiang Y."/>
            <person name="Adhikari A."/>
            <person name="Zheng C.-J."/>
            <person name="Schuster L."/>
            <person name="Cowan T.M."/>
            <person name="Smanski M.J."/>
            <person name="Chevrette M.G."/>
            <person name="De Carvalho L.P.S."/>
            <person name="Shen B."/>
        </authorList>
    </citation>
    <scope>NUCLEOTIDE SEQUENCE [LARGE SCALE GENOMIC DNA]</scope>
    <source>
        <strain evidence="1 2">NPDC047833</strain>
    </source>
</reference>
<gene>
    <name evidence="1" type="ORF">AB0887_37780</name>
</gene>
<comment type="caution">
    <text evidence="1">The sequence shown here is derived from an EMBL/GenBank/DDBJ whole genome shotgun (WGS) entry which is preliminary data.</text>
</comment>
<name>A0ABV3M7I8_9ACTN</name>
<protein>
    <recommendedName>
        <fullName evidence="3">SRPBCC family protein</fullName>
    </recommendedName>
</protein>
<dbReference type="EMBL" id="JBEYRS010000029">
    <property type="protein sequence ID" value="MEW2367661.1"/>
    <property type="molecule type" value="Genomic_DNA"/>
</dbReference>
<dbReference type="Proteomes" id="UP001553843">
    <property type="component" value="Unassembled WGS sequence"/>
</dbReference>
<proteinExistence type="predicted"/>
<evidence type="ECO:0008006" key="3">
    <source>
        <dbReference type="Google" id="ProtNLM"/>
    </source>
</evidence>
<organism evidence="1 2">
    <name type="scientific">Streptomyces huasconensis</name>
    <dbReference type="NCBI Taxonomy" id="1854574"/>
    <lineage>
        <taxon>Bacteria</taxon>
        <taxon>Bacillati</taxon>
        <taxon>Actinomycetota</taxon>
        <taxon>Actinomycetes</taxon>
        <taxon>Kitasatosporales</taxon>
        <taxon>Streptomycetaceae</taxon>
        <taxon>Streptomyces</taxon>
    </lineage>
</organism>
<sequence length="164" mass="18012">MTSAQGRKKTSLRAIRRSFGSSDKPMYEASGIVEASVDAVRALLTNVSEGEAGKHNAVLLHDPAKKVTLKGGPDRFSLPYGAAEVNRSRGSFAEMGNWWYKGVFTAEPHAKGTRLLLRVYNHAPKFRVFVWMTQFGLADVAVDAMDKALKRITAATGYKTHQGR</sequence>
<evidence type="ECO:0000313" key="1">
    <source>
        <dbReference type="EMBL" id="MEW2367661.1"/>
    </source>
</evidence>
<accession>A0ABV3M7I8</accession>